<feature type="domain" description="Glycosyltransferase 2-like" evidence="1">
    <location>
        <begin position="20"/>
        <end position="142"/>
    </location>
</feature>
<evidence type="ECO:0000313" key="2">
    <source>
        <dbReference type="EMBL" id="CAB4176384.1"/>
    </source>
</evidence>
<evidence type="ECO:0000313" key="6">
    <source>
        <dbReference type="EMBL" id="CAB5227575.1"/>
    </source>
</evidence>
<dbReference type="EMBL" id="LR797263">
    <property type="protein sequence ID" value="CAB4198737.1"/>
    <property type="molecule type" value="Genomic_DNA"/>
</dbReference>
<dbReference type="CDD" id="cd00761">
    <property type="entry name" value="Glyco_tranf_GTA_type"/>
    <property type="match status" value="1"/>
</dbReference>
<name>A0A6J5QBF3_9CAUD</name>
<sequence length="276" mass="30995">MKVHIKSLEKSMRPIDLHLVSWNRPKMTELVIKAIHRNTDPGNFRLIVLDNGSDEETVSMITDLHDNGYIDEIHMFDDNAGLEFARQFLLLNDTKSKYFICVDNDCIPPVRDVDGLDWVTRLVNLMDKYEDFAAISCRTQVMIGTGNIFEEADEVGDDVVYFPHPGGSLRIMSTTAVKQVGGWGEGKPGRGSEERYICGQLRGAGYHTAFAVNIRCLHLFGTRAVLNSTDRWGYDKDLKPEDTGHSDISHPALTNGDDYEEVNLYAGADNANKYFG</sequence>
<gene>
    <name evidence="3" type="ORF">UFOVP1075_36</name>
    <name evidence="4" type="ORF">UFOVP1312_28</name>
    <name evidence="5" type="ORF">UFOVP1426_30</name>
    <name evidence="6" type="ORF">UFOVP1522_57</name>
    <name evidence="2" type="ORF">UFOVP989_30</name>
</gene>
<organism evidence="3">
    <name type="scientific">uncultured Caudovirales phage</name>
    <dbReference type="NCBI Taxonomy" id="2100421"/>
    <lineage>
        <taxon>Viruses</taxon>
        <taxon>Duplodnaviria</taxon>
        <taxon>Heunggongvirae</taxon>
        <taxon>Uroviricota</taxon>
        <taxon>Caudoviricetes</taxon>
        <taxon>Peduoviridae</taxon>
        <taxon>Maltschvirus</taxon>
        <taxon>Maltschvirus maltsch</taxon>
    </lineage>
</organism>
<dbReference type="EMBL" id="LR798372">
    <property type="protein sequence ID" value="CAB5227575.1"/>
    <property type="molecule type" value="Genomic_DNA"/>
</dbReference>
<proteinExistence type="predicted"/>
<accession>A0A6J5QBF3</accession>
<dbReference type="InterPro" id="IPR001173">
    <property type="entry name" value="Glyco_trans_2-like"/>
</dbReference>
<dbReference type="EMBL" id="LR797370">
    <property type="protein sequence ID" value="CAB4210665.1"/>
    <property type="molecule type" value="Genomic_DNA"/>
</dbReference>
<evidence type="ECO:0000313" key="4">
    <source>
        <dbReference type="EMBL" id="CAB4198737.1"/>
    </source>
</evidence>
<dbReference type="EMBL" id="LR796938">
    <property type="protein sequence ID" value="CAB4176384.1"/>
    <property type="molecule type" value="Genomic_DNA"/>
</dbReference>
<evidence type="ECO:0000313" key="5">
    <source>
        <dbReference type="EMBL" id="CAB4210665.1"/>
    </source>
</evidence>
<dbReference type="InterPro" id="IPR029044">
    <property type="entry name" value="Nucleotide-diphossugar_trans"/>
</dbReference>
<dbReference type="Gene3D" id="3.90.550.10">
    <property type="entry name" value="Spore Coat Polysaccharide Biosynthesis Protein SpsA, Chain A"/>
    <property type="match status" value="1"/>
</dbReference>
<dbReference type="Pfam" id="PF00535">
    <property type="entry name" value="Glycos_transf_2"/>
    <property type="match status" value="1"/>
</dbReference>
<protein>
    <submittedName>
        <fullName evidence="3">Glyco_tranf_GTA_type domain containing protein</fullName>
    </submittedName>
</protein>
<evidence type="ECO:0000259" key="1">
    <source>
        <dbReference type="Pfam" id="PF00535"/>
    </source>
</evidence>
<evidence type="ECO:0000313" key="3">
    <source>
        <dbReference type="EMBL" id="CAB4181413.1"/>
    </source>
</evidence>
<dbReference type="SUPFAM" id="SSF53448">
    <property type="entry name" value="Nucleotide-diphospho-sugar transferases"/>
    <property type="match status" value="1"/>
</dbReference>
<reference evidence="3" key="1">
    <citation type="submission" date="2020-05" db="EMBL/GenBank/DDBJ databases">
        <authorList>
            <person name="Chiriac C."/>
            <person name="Salcher M."/>
            <person name="Ghai R."/>
            <person name="Kavagutti S V."/>
        </authorList>
    </citation>
    <scope>NUCLEOTIDE SEQUENCE</scope>
</reference>
<dbReference type="EMBL" id="LR797011">
    <property type="protein sequence ID" value="CAB4181413.1"/>
    <property type="molecule type" value="Genomic_DNA"/>
</dbReference>